<comment type="caution">
    <text evidence="3">The sequence shown here is derived from an EMBL/GenBank/DDBJ whole genome shotgun (WGS) entry which is preliminary data.</text>
</comment>
<dbReference type="InterPro" id="IPR010998">
    <property type="entry name" value="Integrase_recombinase_N"/>
</dbReference>
<reference evidence="3 4" key="1">
    <citation type="submission" date="2019-04" db="EMBL/GenBank/DDBJ databases">
        <title>Crenobacter sp. nov.</title>
        <authorList>
            <person name="Shi S."/>
        </authorList>
    </citation>
    <scope>NUCLEOTIDE SEQUENCE [LARGE SCALE GENOMIC DNA]</scope>
    <source>
        <strain evidence="3 4">GY 70310</strain>
    </source>
</reference>
<dbReference type="Gene3D" id="1.10.443.10">
    <property type="entry name" value="Intergrase catalytic core"/>
    <property type="match status" value="1"/>
</dbReference>
<evidence type="ECO:0000313" key="3">
    <source>
        <dbReference type="EMBL" id="TIC82270.1"/>
    </source>
</evidence>
<dbReference type="GO" id="GO:0003677">
    <property type="term" value="F:DNA binding"/>
    <property type="evidence" value="ECO:0007669"/>
    <property type="project" value="UniProtKB-KW"/>
</dbReference>
<evidence type="ECO:0000256" key="1">
    <source>
        <dbReference type="ARBA" id="ARBA00023125"/>
    </source>
</evidence>
<dbReference type="GO" id="GO:0015074">
    <property type="term" value="P:DNA integration"/>
    <property type="evidence" value="ECO:0007669"/>
    <property type="project" value="InterPro"/>
</dbReference>
<dbReference type="EMBL" id="STGJ01000009">
    <property type="protein sequence ID" value="TIC82270.1"/>
    <property type="molecule type" value="Genomic_DNA"/>
</dbReference>
<keyword evidence="4" id="KW-1185">Reference proteome</keyword>
<dbReference type="OrthoDB" id="8823540at2"/>
<proteinExistence type="predicted"/>
<evidence type="ECO:0000313" key="4">
    <source>
        <dbReference type="Proteomes" id="UP000308891"/>
    </source>
</evidence>
<gene>
    <name evidence="3" type="ORF">E5K04_08920</name>
</gene>
<protein>
    <submittedName>
        <fullName evidence="3">Integrase</fullName>
    </submittedName>
</protein>
<evidence type="ECO:0000256" key="2">
    <source>
        <dbReference type="ARBA" id="ARBA00023172"/>
    </source>
</evidence>
<keyword evidence="2" id="KW-0233">DNA recombination</keyword>
<dbReference type="RefSeq" id="WP_136553172.1">
    <property type="nucleotide sequence ID" value="NZ_STGJ01000009.1"/>
</dbReference>
<dbReference type="Gene3D" id="1.10.150.130">
    <property type="match status" value="1"/>
</dbReference>
<dbReference type="InterPro" id="IPR011010">
    <property type="entry name" value="DNA_brk_join_enz"/>
</dbReference>
<sequence length="480" mass="54737">MTVARKIVLPRLVVTEVSTIEAPGSQRIELPGGQDYFVQRIFQEETDSRMDGKPRWMGARFNLYPVVLAADGAPWAEANVYILSRLEESLDPSMSTYLGIADDLTAFRRFLDEEEIDWTSFPTHKLRRPTYRYNGYLRLAVADSKVGVTTAKRRMSSVIGFYNWLQSEGVLKLANPPWKSQDQFIGLKDTKGLAYLKKITTTDIGINVQKQNDPYAGTIDDGGALRPLTIEEQGWLMEALLAQGNTEMTLIHLFGLVTGARIQTVLTFRVRHAVLEFDDPNLSEIRFPVGPGTGVDTKNNKRMVLHIPRWFYEMLRTYALSERARRRRCRAEGGDTTDQYLFLSVRGAPLYQSKADAADFDEDNDLRHSKTGQGVRQFIAERIIPYIRKHYCSTFKYRFHDTRASFGMDLTDRQLSLVAQGEITLHEAREFVKVRMGHESAGTTDRYLQYRSNLKLVRQVVQDYAAHLRALSGQAMEGLK</sequence>
<dbReference type="Proteomes" id="UP000308891">
    <property type="component" value="Unassembled WGS sequence"/>
</dbReference>
<dbReference type="SUPFAM" id="SSF56349">
    <property type="entry name" value="DNA breaking-rejoining enzymes"/>
    <property type="match status" value="1"/>
</dbReference>
<organism evidence="3 4">
    <name type="scientific">Crenobacter intestini</name>
    <dbReference type="NCBI Taxonomy" id="2563443"/>
    <lineage>
        <taxon>Bacteria</taxon>
        <taxon>Pseudomonadati</taxon>
        <taxon>Pseudomonadota</taxon>
        <taxon>Betaproteobacteria</taxon>
        <taxon>Neisseriales</taxon>
        <taxon>Neisseriaceae</taxon>
        <taxon>Crenobacter</taxon>
    </lineage>
</organism>
<dbReference type="AlphaFoldDB" id="A0A4T0UTH4"/>
<dbReference type="InterPro" id="IPR013762">
    <property type="entry name" value="Integrase-like_cat_sf"/>
</dbReference>
<keyword evidence="1" id="KW-0238">DNA-binding</keyword>
<name>A0A4T0UTH4_9NEIS</name>
<dbReference type="GO" id="GO:0006310">
    <property type="term" value="P:DNA recombination"/>
    <property type="evidence" value="ECO:0007669"/>
    <property type="project" value="UniProtKB-KW"/>
</dbReference>
<accession>A0A4T0UTH4</accession>